<dbReference type="STRING" id="349521.HCH_00998"/>
<comment type="similarity">
    <text evidence="1">Belongs to the thioredoxin family. DsbA subfamily.</text>
</comment>
<dbReference type="InterPro" id="IPR013766">
    <property type="entry name" value="Thioredoxin_domain"/>
</dbReference>
<dbReference type="AlphaFoldDB" id="Q2SN91"/>
<keyword evidence="6" id="KW-1133">Transmembrane helix</keyword>
<keyword evidence="2" id="KW-0732">Signal</keyword>
<keyword evidence="8" id="KW-0413">Isomerase</keyword>
<evidence type="ECO:0000256" key="4">
    <source>
        <dbReference type="ARBA" id="ARBA00023157"/>
    </source>
</evidence>
<dbReference type="Gene3D" id="1.10.4030.10">
    <property type="entry name" value="Porin chaperone SurA, peptide-binding domain"/>
    <property type="match status" value="1"/>
</dbReference>
<dbReference type="SUPFAM" id="SSF52833">
    <property type="entry name" value="Thioredoxin-like"/>
    <property type="match status" value="1"/>
</dbReference>
<dbReference type="InterPro" id="IPR012336">
    <property type="entry name" value="Thioredoxin-like_fold"/>
</dbReference>
<proteinExistence type="inferred from homology"/>
<dbReference type="EMBL" id="CP000155">
    <property type="protein sequence ID" value="ABC27883.1"/>
    <property type="molecule type" value="Genomic_DNA"/>
</dbReference>
<dbReference type="InterPro" id="IPR036249">
    <property type="entry name" value="Thioredoxin-like_sf"/>
</dbReference>
<dbReference type="GO" id="GO:0016491">
    <property type="term" value="F:oxidoreductase activity"/>
    <property type="evidence" value="ECO:0007669"/>
    <property type="project" value="UniProtKB-KW"/>
</dbReference>
<keyword evidence="6" id="KW-0472">Membrane</keyword>
<evidence type="ECO:0000256" key="1">
    <source>
        <dbReference type="ARBA" id="ARBA00005791"/>
    </source>
</evidence>
<sequence length="353" mass="38909">MATQKKPVPALYIGVIMFALGLLIATLLHSARFTQGALSAPAAGDSLFTLQGQEYNPEQLQYAEAAALFELEQQVFERKSQILENAALQVHFQNLAKARNVSKEQIRDELIEVKPVTDDEVSQFFEANKQQIQRPFYEIKDAIKDALQKDRIQRAEHGLIENLKKQGQLSINLKEPHAPVADLQLEGYPVRGNAQAAVSIVEFADFRCSHCKHASHTLRKIVAAQSDNVRWTMVDFPVTGKTSVYLAQAAYCAGKQNKYWEFHDALFDYDGKLSEASIAGVAESLGLDAAKIEECASSPEAVQFVEKEQSQAIELGLRGTPAIFINGLPFHGDNLEAVLEEAVNAAVARSRAG</sequence>
<feature type="domain" description="Thioredoxin" evidence="7">
    <location>
        <begin position="169"/>
        <end position="348"/>
    </location>
</feature>
<evidence type="ECO:0000313" key="9">
    <source>
        <dbReference type="Proteomes" id="UP000000238"/>
    </source>
</evidence>
<dbReference type="OrthoDB" id="9780340at2"/>
<dbReference type="KEGG" id="hch:HCH_00998"/>
<gene>
    <name evidence="8" type="ordered locus">HCH_00998</name>
</gene>
<evidence type="ECO:0000256" key="6">
    <source>
        <dbReference type="SAM" id="Phobius"/>
    </source>
</evidence>
<evidence type="ECO:0000256" key="3">
    <source>
        <dbReference type="ARBA" id="ARBA00023002"/>
    </source>
</evidence>
<protein>
    <submittedName>
        <fullName evidence="8">Protein-disulfide isomerase</fullName>
    </submittedName>
</protein>
<accession>Q2SN91</accession>
<dbReference type="eggNOG" id="COG1651">
    <property type="taxonomic scope" value="Bacteria"/>
</dbReference>
<keyword evidence="6" id="KW-0812">Transmembrane</keyword>
<keyword evidence="3" id="KW-0560">Oxidoreductase</keyword>
<dbReference type="RefSeq" id="WP_011394958.1">
    <property type="nucleotide sequence ID" value="NC_007645.1"/>
</dbReference>
<dbReference type="PANTHER" id="PTHR13887:SF14">
    <property type="entry name" value="DISULFIDE BOND FORMATION PROTEIN D"/>
    <property type="match status" value="1"/>
</dbReference>
<keyword evidence="9" id="KW-1185">Reference proteome</keyword>
<evidence type="ECO:0000259" key="7">
    <source>
        <dbReference type="PROSITE" id="PS51352"/>
    </source>
</evidence>
<dbReference type="Proteomes" id="UP000000238">
    <property type="component" value="Chromosome"/>
</dbReference>
<dbReference type="PROSITE" id="PS51352">
    <property type="entry name" value="THIOREDOXIN_2"/>
    <property type="match status" value="1"/>
</dbReference>
<evidence type="ECO:0000313" key="8">
    <source>
        <dbReference type="EMBL" id="ABC27883.1"/>
    </source>
</evidence>
<feature type="transmembrane region" description="Helical" evidence="6">
    <location>
        <begin position="12"/>
        <end position="31"/>
    </location>
</feature>
<evidence type="ECO:0000256" key="2">
    <source>
        <dbReference type="ARBA" id="ARBA00022729"/>
    </source>
</evidence>
<dbReference type="GO" id="GO:0016853">
    <property type="term" value="F:isomerase activity"/>
    <property type="evidence" value="ECO:0007669"/>
    <property type="project" value="UniProtKB-KW"/>
</dbReference>
<keyword evidence="5" id="KW-0676">Redox-active center</keyword>
<keyword evidence="4" id="KW-1015">Disulfide bond</keyword>
<evidence type="ECO:0000256" key="5">
    <source>
        <dbReference type="ARBA" id="ARBA00023284"/>
    </source>
</evidence>
<organism evidence="8 9">
    <name type="scientific">Hahella chejuensis (strain KCTC 2396)</name>
    <dbReference type="NCBI Taxonomy" id="349521"/>
    <lineage>
        <taxon>Bacteria</taxon>
        <taxon>Pseudomonadati</taxon>
        <taxon>Pseudomonadota</taxon>
        <taxon>Gammaproteobacteria</taxon>
        <taxon>Oceanospirillales</taxon>
        <taxon>Hahellaceae</taxon>
        <taxon>Hahella</taxon>
    </lineage>
</organism>
<dbReference type="PANTHER" id="PTHR13887">
    <property type="entry name" value="GLUTATHIONE S-TRANSFERASE KAPPA"/>
    <property type="match status" value="1"/>
</dbReference>
<reference evidence="8 9" key="1">
    <citation type="journal article" date="2005" name="Nucleic Acids Res.">
        <title>Genomic blueprint of Hahella chejuensis, a marine microbe producing an algicidal agent.</title>
        <authorList>
            <person name="Jeong H."/>
            <person name="Yim J.H."/>
            <person name="Lee C."/>
            <person name="Choi S.-H."/>
            <person name="Park Y.K."/>
            <person name="Yoon S.H."/>
            <person name="Hur C.-G."/>
            <person name="Kang H.-Y."/>
            <person name="Kim D."/>
            <person name="Lee H.H."/>
            <person name="Park K.H."/>
            <person name="Park S.-H."/>
            <person name="Park H.-S."/>
            <person name="Lee H.K."/>
            <person name="Oh T.K."/>
            <person name="Kim J.F."/>
        </authorList>
    </citation>
    <scope>NUCLEOTIDE SEQUENCE [LARGE SCALE GENOMIC DNA]</scope>
    <source>
        <strain evidence="8 9">KCTC 2396</strain>
    </source>
</reference>
<dbReference type="Pfam" id="PF13462">
    <property type="entry name" value="Thioredoxin_4"/>
    <property type="match status" value="1"/>
</dbReference>
<dbReference type="Gene3D" id="3.40.30.10">
    <property type="entry name" value="Glutaredoxin"/>
    <property type="match status" value="1"/>
</dbReference>
<name>Q2SN91_HAHCH</name>
<dbReference type="HOGENOM" id="CLU_069079_0_0_6"/>